<dbReference type="Proteomes" id="UP000729402">
    <property type="component" value="Unassembled WGS sequence"/>
</dbReference>
<keyword evidence="3" id="KW-1185">Reference proteome</keyword>
<dbReference type="EMBL" id="JAAALK010000287">
    <property type="protein sequence ID" value="KAG8060012.1"/>
    <property type="molecule type" value="Genomic_DNA"/>
</dbReference>
<accession>A0A8J5S2M0</accession>
<comment type="caution">
    <text evidence="2">The sequence shown here is derived from an EMBL/GenBank/DDBJ whole genome shotgun (WGS) entry which is preliminary data.</text>
</comment>
<organism evidence="2 3">
    <name type="scientific">Zizania palustris</name>
    <name type="common">Northern wild rice</name>
    <dbReference type="NCBI Taxonomy" id="103762"/>
    <lineage>
        <taxon>Eukaryota</taxon>
        <taxon>Viridiplantae</taxon>
        <taxon>Streptophyta</taxon>
        <taxon>Embryophyta</taxon>
        <taxon>Tracheophyta</taxon>
        <taxon>Spermatophyta</taxon>
        <taxon>Magnoliopsida</taxon>
        <taxon>Liliopsida</taxon>
        <taxon>Poales</taxon>
        <taxon>Poaceae</taxon>
        <taxon>BOP clade</taxon>
        <taxon>Oryzoideae</taxon>
        <taxon>Oryzeae</taxon>
        <taxon>Zizaniinae</taxon>
        <taxon>Zizania</taxon>
    </lineage>
</organism>
<gene>
    <name evidence="2" type="ORF">GUJ93_ZPchr0002g24161</name>
</gene>
<evidence type="ECO:0000313" key="2">
    <source>
        <dbReference type="EMBL" id="KAG8060012.1"/>
    </source>
</evidence>
<reference evidence="2" key="1">
    <citation type="journal article" date="2021" name="bioRxiv">
        <title>Whole Genome Assembly and Annotation of Northern Wild Rice, Zizania palustris L., Supports a Whole Genome Duplication in the Zizania Genus.</title>
        <authorList>
            <person name="Haas M."/>
            <person name="Kono T."/>
            <person name="Macchietto M."/>
            <person name="Millas R."/>
            <person name="McGilp L."/>
            <person name="Shao M."/>
            <person name="Duquette J."/>
            <person name="Hirsch C.N."/>
            <person name="Kimball J."/>
        </authorList>
    </citation>
    <scope>NUCLEOTIDE SEQUENCE</scope>
    <source>
        <tissue evidence="2">Fresh leaf tissue</tissue>
    </source>
</reference>
<evidence type="ECO:0000256" key="1">
    <source>
        <dbReference type="SAM" id="MobiDB-lite"/>
    </source>
</evidence>
<reference evidence="2" key="2">
    <citation type="submission" date="2021-02" db="EMBL/GenBank/DDBJ databases">
        <authorList>
            <person name="Kimball J.A."/>
            <person name="Haas M.W."/>
            <person name="Macchietto M."/>
            <person name="Kono T."/>
            <person name="Duquette J."/>
            <person name="Shao M."/>
        </authorList>
    </citation>
    <scope>NUCLEOTIDE SEQUENCE</scope>
    <source>
        <tissue evidence="2">Fresh leaf tissue</tissue>
    </source>
</reference>
<evidence type="ECO:0000313" key="3">
    <source>
        <dbReference type="Proteomes" id="UP000729402"/>
    </source>
</evidence>
<name>A0A8J5S2M0_ZIZPA</name>
<proteinExistence type="predicted"/>
<feature type="region of interest" description="Disordered" evidence="1">
    <location>
        <begin position="44"/>
        <end position="78"/>
    </location>
</feature>
<protein>
    <submittedName>
        <fullName evidence="2">Uncharacterized protein</fullName>
    </submittedName>
</protein>
<dbReference type="AlphaFoldDB" id="A0A8J5S2M0"/>
<feature type="compositionally biased region" description="Basic and acidic residues" evidence="1">
    <location>
        <begin position="66"/>
        <end position="78"/>
    </location>
</feature>
<sequence length="78" mass="8747">MRDNEREAWMGDVAGWGGREGAMAEWRSMKGIWRGSQGHIEVAAPQQPATLQHEEPMGHKPTAQHGRHDPITGDRHEP</sequence>